<gene>
    <name evidence="1" type="ORF">PIIN_06043</name>
</gene>
<name>G4TLB4_SERID</name>
<reference evidence="1 2" key="1">
    <citation type="journal article" date="2011" name="PLoS Pathog.">
        <title>Endophytic Life Strategies Decoded by Genome and Transcriptome Analyses of the Mutualistic Root Symbiont Piriformospora indica.</title>
        <authorList>
            <person name="Zuccaro A."/>
            <person name="Lahrmann U."/>
            <person name="Guldener U."/>
            <person name="Langen G."/>
            <person name="Pfiffi S."/>
            <person name="Biedenkopf D."/>
            <person name="Wong P."/>
            <person name="Samans B."/>
            <person name="Grimm C."/>
            <person name="Basiewicz M."/>
            <person name="Murat C."/>
            <person name="Martin F."/>
            <person name="Kogel K.H."/>
        </authorList>
    </citation>
    <scope>NUCLEOTIDE SEQUENCE [LARGE SCALE GENOMIC DNA]</scope>
    <source>
        <strain evidence="1 2">DSM 11827</strain>
    </source>
</reference>
<evidence type="ECO:0000313" key="1">
    <source>
        <dbReference type="EMBL" id="CCA72107.1"/>
    </source>
</evidence>
<dbReference type="InParanoid" id="G4TLB4"/>
<protein>
    <submittedName>
        <fullName evidence="1">Uncharacterized protein</fullName>
    </submittedName>
</protein>
<comment type="caution">
    <text evidence="1">The sequence shown here is derived from an EMBL/GenBank/DDBJ whole genome shotgun (WGS) entry which is preliminary data.</text>
</comment>
<evidence type="ECO:0000313" key="2">
    <source>
        <dbReference type="Proteomes" id="UP000007148"/>
    </source>
</evidence>
<dbReference type="Proteomes" id="UP000007148">
    <property type="component" value="Unassembled WGS sequence"/>
</dbReference>
<accession>G4TLB4</accession>
<dbReference type="AlphaFoldDB" id="G4TLB4"/>
<organism evidence="1 2">
    <name type="scientific">Serendipita indica (strain DSM 11827)</name>
    <name type="common">Root endophyte fungus</name>
    <name type="synonym">Piriformospora indica</name>
    <dbReference type="NCBI Taxonomy" id="1109443"/>
    <lineage>
        <taxon>Eukaryota</taxon>
        <taxon>Fungi</taxon>
        <taxon>Dikarya</taxon>
        <taxon>Basidiomycota</taxon>
        <taxon>Agaricomycotina</taxon>
        <taxon>Agaricomycetes</taxon>
        <taxon>Sebacinales</taxon>
        <taxon>Serendipitaceae</taxon>
        <taxon>Serendipita</taxon>
    </lineage>
</organism>
<keyword evidence="2" id="KW-1185">Reference proteome</keyword>
<proteinExistence type="predicted"/>
<dbReference type="EMBL" id="CAFZ01000148">
    <property type="protein sequence ID" value="CCA72107.1"/>
    <property type="molecule type" value="Genomic_DNA"/>
</dbReference>
<sequence>MVSAYVETCKLQFIGAINLDLSRRCANPMADSKRYHAAVVGIAASPKIEYIIMHGTESECGYTTTVRLPKNCSAIAVSTCITCNIEQSCGACGSIRMKSKCAADRQSLTARTE</sequence>
<dbReference type="HOGENOM" id="CLU_2134501_0_0_1"/>